<reference evidence="8 9" key="1">
    <citation type="submission" date="2014-02" db="EMBL/GenBank/DDBJ databases">
        <authorList>
            <person name="Sears C."/>
            <person name="Carroll K."/>
            <person name="Sack B.R."/>
            <person name="Qadri F."/>
            <person name="Myers L.L."/>
            <person name="Chung G.-T."/>
            <person name="Escheverria P."/>
            <person name="Fraser C.M."/>
            <person name="Sadzewicz L."/>
            <person name="Shefchek K.A."/>
            <person name="Tallon L."/>
            <person name="Das S.P."/>
            <person name="Daugherty S."/>
            <person name="Mongodin E.F."/>
        </authorList>
    </citation>
    <scope>NUCLEOTIDE SEQUENCE [LARGE SCALE GENOMIC DNA]</scope>
    <source>
        <strain evidence="9">3988T(B)14</strain>
    </source>
</reference>
<dbReference type="PROSITE" id="PS51257">
    <property type="entry name" value="PROKAR_LIPOPROTEIN"/>
    <property type="match status" value="1"/>
</dbReference>
<evidence type="ECO:0000256" key="2">
    <source>
        <dbReference type="ARBA" id="ARBA00007248"/>
    </source>
</evidence>
<dbReference type="InterPro" id="IPR014941">
    <property type="entry name" value="FimB/Mfa2/Mfa3"/>
</dbReference>
<evidence type="ECO:0000256" key="1">
    <source>
        <dbReference type="ARBA" id="ARBA00004442"/>
    </source>
</evidence>
<dbReference type="EMBL" id="JGCY01000368">
    <property type="protein sequence ID" value="EXY73322.1"/>
    <property type="molecule type" value="Genomic_DNA"/>
</dbReference>
<evidence type="ECO:0000313" key="8">
    <source>
        <dbReference type="EMBL" id="EXY73322.1"/>
    </source>
</evidence>
<organism evidence="8 9">
    <name type="scientific">Bacteroides fragilis str. 3988T(B)14</name>
    <dbReference type="NCBI Taxonomy" id="1339315"/>
    <lineage>
        <taxon>Bacteria</taxon>
        <taxon>Pseudomonadati</taxon>
        <taxon>Bacteroidota</taxon>
        <taxon>Bacteroidia</taxon>
        <taxon>Bacteroidales</taxon>
        <taxon>Bacteroidaceae</taxon>
        <taxon>Bacteroides</taxon>
    </lineage>
</organism>
<evidence type="ECO:0000256" key="4">
    <source>
        <dbReference type="ARBA" id="ARBA00023136"/>
    </source>
</evidence>
<dbReference type="AlphaFoldDB" id="A0A015SSP9"/>
<keyword evidence="4" id="KW-0472">Membrane</keyword>
<dbReference type="Pfam" id="PF08842">
    <property type="entry name" value="Mfa2"/>
    <property type="match status" value="1"/>
</dbReference>
<evidence type="ECO:0000256" key="5">
    <source>
        <dbReference type="ARBA" id="ARBA00023139"/>
    </source>
</evidence>
<gene>
    <name evidence="8" type="ORF">M124_2921</name>
</gene>
<dbReference type="PATRIC" id="fig|1339315.3.peg.3599"/>
<dbReference type="RefSeq" id="WP_022347913.1">
    <property type="nucleotide sequence ID" value="NZ_JGCY01000368.1"/>
</dbReference>
<dbReference type="GO" id="GO:0009279">
    <property type="term" value="C:cell outer membrane"/>
    <property type="evidence" value="ECO:0007669"/>
    <property type="project" value="UniProtKB-SubCell"/>
</dbReference>
<proteinExistence type="inferred from homology"/>
<keyword evidence="7" id="KW-0449">Lipoprotein</keyword>
<evidence type="ECO:0000313" key="9">
    <source>
        <dbReference type="Proteomes" id="UP000020529"/>
    </source>
</evidence>
<comment type="subcellular location">
    <subcellularLocation>
        <location evidence="1">Cell outer membrane</location>
    </subcellularLocation>
</comment>
<name>A0A015SSP9_BACFG</name>
<evidence type="ECO:0000256" key="6">
    <source>
        <dbReference type="ARBA" id="ARBA00023237"/>
    </source>
</evidence>
<dbReference type="Gene3D" id="2.60.40.2100">
    <property type="match status" value="1"/>
</dbReference>
<keyword evidence="6" id="KW-0998">Cell outer membrane</keyword>
<comment type="caution">
    <text evidence="8">The sequence shown here is derived from an EMBL/GenBank/DDBJ whole genome shotgun (WGS) entry which is preliminary data.</text>
</comment>
<evidence type="ECO:0000256" key="3">
    <source>
        <dbReference type="ARBA" id="ARBA00022729"/>
    </source>
</evidence>
<keyword evidence="5" id="KW-0564">Palmitate</keyword>
<accession>A0A015SSP9</accession>
<dbReference type="Proteomes" id="UP000020529">
    <property type="component" value="Unassembled WGS sequence"/>
</dbReference>
<keyword evidence="3" id="KW-0732">Signal</keyword>
<sequence length="299" mass="32633">MTGDYKFRFMPGILSLIFTAVLLSGCIAENTDDCFKGVSLQVKLPADVSGETMKDINLYVFDDKDLLLDILPISSSESVVLDYPGIPVLHCITWCNTGDGVVSAGSLKKGDPLSAGFISLKPSAATRAQMSLFNPPADLFYGELILENTSTSNHMEEQELSVSRMVASMNITIRGLELLGESNRGVYSLVVHETASRLDFEGRYGGDPASYAFTPSFEVGKDCTMPTFNLFPVMGSGGIIIDIYHDGKLLRSVSTDSGNRPLVPVVGKTLNVLLNFKLDVDVQVEITGWGEKYIWKEYN</sequence>
<evidence type="ECO:0000256" key="7">
    <source>
        <dbReference type="ARBA" id="ARBA00023288"/>
    </source>
</evidence>
<protein>
    <submittedName>
        <fullName evidence="8">Fimbrillin-A associated anchor s Mfa1 and Mfa2 family protein</fullName>
    </submittedName>
</protein>
<comment type="similarity">
    <text evidence="2">Belongs to the bacteroidetes fimbrillin superfamily. FimB/Mfa2 family.</text>
</comment>